<organism evidence="5 6">
    <name type="scientific">Microlunatus parietis</name>
    <dbReference type="NCBI Taxonomy" id="682979"/>
    <lineage>
        <taxon>Bacteria</taxon>
        <taxon>Bacillati</taxon>
        <taxon>Actinomycetota</taxon>
        <taxon>Actinomycetes</taxon>
        <taxon>Propionibacteriales</taxon>
        <taxon>Propionibacteriaceae</taxon>
        <taxon>Microlunatus</taxon>
    </lineage>
</organism>
<reference evidence="5 6" key="1">
    <citation type="submission" date="2020-07" db="EMBL/GenBank/DDBJ databases">
        <title>Sequencing the genomes of 1000 actinobacteria strains.</title>
        <authorList>
            <person name="Klenk H.-P."/>
        </authorList>
    </citation>
    <scope>NUCLEOTIDE SEQUENCE [LARGE SCALE GENOMIC DNA]</scope>
    <source>
        <strain evidence="5 6">DSM 22083</strain>
    </source>
</reference>
<dbReference type="PANTHER" id="PTHR42794">
    <property type="entry name" value="HEMIN IMPORT ATP-BINDING PROTEIN HMUV"/>
    <property type="match status" value="1"/>
</dbReference>
<dbReference type="EMBL" id="JACCBU010000001">
    <property type="protein sequence ID" value="NYE70383.1"/>
    <property type="molecule type" value="Genomic_DNA"/>
</dbReference>
<comment type="caution">
    <text evidence="5">The sequence shown here is derived from an EMBL/GenBank/DDBJ whole genome shotgun (WGS) entry which is preliminary data.</text>
</comment>
<dbReference type="InterPro" id="IPR003439">
    <property type="entry name" value="ABC_transporter-like_ATP-bd"/>
</dbReference>
<dbReference type="InterPro" id="IPR003593">
    <property type="entry name" value="AAA+_ATPase"/>
</dbReference>
<dbReference type="CDD" id="cd03214">
    <property type="entry name" value="ABC_Iron-Siderophores_B12_Hemin"/>
    <property type="match status" value="1"/>
</dbReference>
<proteinExistence type="predicted"/>
<dbReference type="Gene3D" id="3.40.50.300">
    <property type="entry name" value="P-loop containing nucleotide triphosphate hydrolases"/>
    <property type="match status" value="1"/>
</dbReference>
<name>A0A7Y9I501_9ACTN</name>
<protein>
    <submittedName>
        <fullName evidence="5">Iron complex transport system ATP-binding protein</fullName>
    </submittedName>
</protein>
<dbReference type="PROSITE" id="PS50893">
    <property type="entry name" value="ABC_TRANSPORTER_2"/>
    <property type="match status" value="1"/>
</dbReference>
<dbReference type="PROSITE" id="PS00211">
    <property type="entry name" value="ABC_TRANSPORTER_1"/>
    <property type="match status" value="1"/>
</dbReference>
<dbReference type="FunFam" id="3.40.50.300:FF:000134">
    <property type="entry name" value="Iron-enterobactin ABC transporter ATP-binding protein"/>
    <property type="match status" value="1"/>
</dbReference>
<gene>
    <name evidence="5" type="ORF">BKA15_001712</name>
</gene>
<keyword evidence="3 5" id="KW-0067">ATP-binding</keyword>
<evidence type="ECO:0000313" key="5">
    <source>
        <dbReference type="EMBL" id="NYE70383.1"/>
    </source>
</evidence>
<evidence type="ECO:0000256" key="3">
    <source>
        <dbReference type="ARBA" id="ARBA00022840"/>
    </source>
</evidence>
<evidence type="ECO:0000313" key="6">
    <source>
        <dbReference type="Proteomes" id="UP000569914"/>
    </source>
</evidence>
<evidence type="ECO:0000256" key="2">
    <source>
        <dbReference type="ARBA" id="ARBA00022741"/>
    </source>
</evidence>
<evidence type="ECO:0000256" key="1">
    <source>
        <dbReference type="ARBA" id="ARBA00022448"/>
    </source>
</evidence>
<dbReference type="InterPro" id="IPR017871">
    <property type="entry name" value="ABC_transporter-like_CS"/>
</dbReference>
<keyword evidence="2" id="KW-0547">Nucleotide-binding</keyword>
<dbReference type="Pfam" id="PF00005">
    <property type="entry name" value="ABC_tran"/>
    <property type="match status" value="1"/>
</dbReference>
<accession>A0A7Y9I501</accession>
<keyword evidence="6" id="KW-1185">Reference proteome</keyword>
<dbReference type="Proteomes" id="UP000569914">
    <property type="component" value="Unassembled WGS sequence"/>
</dbReference>
<evidence type="ECO:0000259" key="4">
    <source>
        <dbReference type="PROSITE" id="PS50893"/>
    </source>
</evidence>
<feature type="domain" description="ABC transporter" evidence="4">
    <location>
        <begin position="5"/>
        <end position="237"/>
    </location>
</feature>
<dbReference type="GO" id="GO:0005524">
    <property type="term" value="F:ATP binding"/>
    <property type="evidence" value="ECO:0007669"/>
    <property type="project" value="UniProtKB-KW"/>
</dbReference>
<dbReference type="InterPro" id="IPR027417">
    <property type="entry name" value="P-loop_NTPase"/>
</dbReference>
<dbReference type="SUPFAM" id="SSF52540">
    <property type="entry name" value="P-loop containing nucleoside triphosphate hydrolases"/>
    <property type="match status" value="1"/>
</dbReference>
<dbReference type="PANTHER" id="PTHR42794:SF2">
    <property type="entry name" value="ABC TRANSPORTER ATP-BINDING PROTEIN"/>
    <property type="match status" value="1"/>
</dbReference>
<dbReference type="GO" id="GO:0016887">
    <property type="term" value="F:ATP hydrolysis activity"/>
    <property type="evidence" value="ECO:0007669"/>
    <property type="project" value="InterPro"/>
</dbReference>
<sequence>MSAPVRVDDVRYAIDGIPLLHGVSLTAPAGRLTGVLGPNGAGKSTLLRLIAGLTRPAAGRVLLGDHDLHRLPRKVRARRVAYLEQQSTTEQPLLVRQVVELGRIPHLGRWQPPGPADRAAVLDALVAVGMIEYAERRWSTLSGGEQQRVQLARALAQQPEVLILDEPTNHLDLAAQLTIMAQVAAAGRTGIAAVHDLNLAASYCDRVVLLSGGSVVAAGTPAEVLTPDVIEEVYGVRPRTLADPESGRPVLIFDRIPAATAAGSGVQVP</sequence>
<dbReference type="AlphaFoldDB" id="A0A7Y9I501"/>
<keyword evidence="1" id="KW-0813">Transport</keyword>
<dbReference type="RefSeq" id="WP_179749783.1">
    <property type="nucleotide sequence ID" value="NZ_JACCBU010000001.1"/>
</dbReference>
<dbReference type="SMART" id="SM00382">
    <property type="entry name" value="AAA"/>
    <property type="match status" value="1"/>
</dbReference>